<keyword evidence="4" id="KW-0249">Electron transport</keyword>
<gene>
    <name evidence="9" type="ORF">H0H81_007750</name>
</gene>
<comment type="caution">
    <text evidence="9">The sequence shown here is derived from an EMBL/GenBank/DDBJ whole genome shotgun (WGS) entry which is preliminary data.</text>
</comment>
<proteinExistence type="predicted"/>
<dbReference type="PANTHER" id="PTHR47797:SF3">
    <property type="entry name" value="CYTOCHROME B561 DOMAIN-CONTAINING PROTEIN"/>
    <property type="match status" value="1"/>
</dbReference>
<dbReference type="AlphaFoldDB" id="A0A9P7K4W1"/>
<evidence type="ECO:0000256" key="2">
    <source>
        <dbReference type="ARBA" id="ARBA00022448"/>
    </source>
</evidence>
<keyword evidence="2" id="KW-0813">Transport</keyword>
<feature type="transmembrane region" description="Helical" evidence="7">
    <location>
        <begin position="136"/>
        <end position="161"/>
    </location>
</feature>
<dbReference type="Pfam" id="PF03188">
    <property type="entry name" value="Cytochrom_B561"/>
    <property type="match status" value="1"/>
</dbReference>
<dbReference type="OrthoDB" id="19261at2759"/>
<dbReference type="InterPro" id="IPR015920">
    <property type="entry name" value="Cellobiose_DH-like_cyt"/>
</dbReference>
<dbReference type="EMBL" id="JABCKI010005922">
    <property type="protein sequence ID" value="KAG5636524.1"/>
    <property type="molecule type" value="Genomic_DNA"/>
</dbReference>
<feature type="domain" description="Cytochrome b561" evidence="8">
    <location>
        <begin position="94"/>
        <end position="291"/>
    </location>
</feature>
<dbReference type="SMART" id="SM00665">
    <property type="entry name" value="B561"/>
    <property type="match status" value="1"/>
</dbReference>
<evidence type="ECO:0000259" key="8">
    <source>
        <dbReference type="PROSITE" id="PS50939"/>
    </source>
</evidence>
<evidence type="ECO:0000256" key="5">
    <source>
        <dbReference type="ARBA" id="ARBA00022989"/>
    </source>
</evidence>
<dbReference type="PANTHER" id="PTHR47797">
    <property type="entry name" value="DEHYDROGENASE, PUTATIVE (AFU_ORTHOLOGUE AFUA_8G05805)-RELATED"/>
    <property type="match status" value="1"/>
</dbReference>
<evidence type="ECO:0000256" key="6">
    <source>
        <dbReference type="ARBA" id="ARBA00023136"/>
    </source>
</evidence>
<accession>A0A9P7K4W1</accession>
<dbReference type="Gene3D" id="1.20.120.1770">
    <property type="match status" value="1"/>
</dbReference>
<evidence type="ECO:0000313" key="9">
    <source>
        <dbReference type="EMBL" id="KAG5636524.1"/>
    </source>
</evidence>
<keyword evidence="3 7" id="KW-0812">Transmembrane</keyword>
<evidence type="ECO:0000313" key="10">
    <source>
        <dbReference type="Proteomes" id="UP000717328"/>
    </source>
</evidence>
<evidence type="ECO:0000256" key="7">
    <source>
        <dbReference type="SAM" id="Phobius"/>
    </source>
</evidence>
<reference evidence="9" key="1">
    <citation type="submission" date="2021-02" db="EMBL/GenBank/DDBJ databases">
        <authorList>
            <person name="Nieuwenhuis M."/>
            <person name="Van De Peppel L.J.J."/>
        </authorList>
    </citation>
    <scope>NUCLEOTIDE SEQUENCE</scope>
    <source>
        <strain evidence="9">D49</strain>
    </source>
</reference>
<name>A0A9P7K4W1_9AGAR</name>
<reference evidence="9" key="2">
    <citation type="submission" date="2021-10" db="EMBL/GenBank/DDBJ databases">
        <title>Phylogenomics reveals ancestral predisposition of the termite-cultivated fungus Termitomyces towards a domesticated lifestyle.</title>
        <authorList>
            <person name="Auxier B."/>
            <person name="Grum-Grzhimaylo A."/>
            <person name="Cardenas M.E."/>
            <person name="Lodge J.D."/>
            <person name="Laessoe T."/>
            <person name="Pedersen O."/>
            <person name="Smith M.E."/>
            <person name="Kuyper T.W."/>
            <person name="Franco-Molano E.A."/>
            <person name="Baroni T.J."/>
            <person name="Aanen D.K."/>
        </authorList>
    </citation>
    <scope>NUCLEOTIDE SEQUENCE</scope>
    <source>
        <strain evidence="9">D49</strain>
    </source>
</reference>
<dbReference type="PROSITE" id="PS50939">
    <property type="entry name" value="CYTOCHROME_B561"/>
    <property type="match status" value="1"/>
</dbReference>
<dbReference type="GO" id="GO:0016020">
    <property type="term" value="C:membrane"/>
    <property type="evidence" value="ECO:0007669"/>
    <property type="project" value="UniProtKB-SubCell"/>
</dbReference>
<keyword evidence="5 7" id="KW-1133">Transmembrane helix</keyword>
<organism evidence="9 10">
    <name type="scientific">Sphagnurus paluster</name>
    <dbReference type="NCBI Taxonomy" id="117069"/>
    <lineage>
        <taxon>Eukaryota</taxon>
        <taxon>Fungi</taxon>
        <taxon>Dikarya</taxon>
        <taxon>Basidiomycota</taxon>
        <taxon>Agaricomycotina</taxon>
        <taxon>Agaricomycetes</taxon>
        <taxon>Agaricomycetidae</taxon>
        <taxon>Agaricales</taxon>
        <taxon>Tricholomatineae</taxon>
        <taxon>Lyophyllaceae</taxon>
        <taxon>Sphagnurus</taxon>
    </lineage>
</organism>
<sequence length="291" mass="31380">MANTPMVIMWENDGRVVLSQRTAPREVMPTVDSNPPRVATFAESASSLAGDNSKFAFTIPANSDTKQTVIYAYGTDAPGSSAVDATLRQHYDYGVLTLNLGGATPTSTGAGSTPTGNTPANDDSDEIPLLAYERMIVAHAIFMVIGFLLLLPAGALVARYLRTFTPTWFKSHWIVQFLISGPTILAGFALGVGSVSSAGASHFTDSHKKFGLVIFILYLVQLALGAIIHFVKSATRTRRPPQNYVHAVLGLLIIALSMIQIHDGYSEEWGKTTGRDALPNYVGILFYVWIA</sequence>
<dbReference type="Gene3D" id="2.60.40.1210">
    <property type="entry name" value="Cellobiose dehydrogenase, cytochrome domain"/>
    <property type="match status" value="1"/>
</dbReference>
<evidence type="ECO:0000256" key="3">
    <source>
        <dbReference type="ARBA" id="ARBA00022692"/>
    </source>
</evidence>
<keyword evidence="10" id="KW-1185">Reference proteome</keyword>
<dbReference type="Pfam" id="PF16010">
    <property type="entry name" value="CDH-cyt"/>
    <property type="match status" value="1"/>
</dbReference>
<feature type="non-terminal residue" evidence="9">
    <location>
        <position position="291"/>
    </location>
</feature>
<feature type="transmembrane region" description="Helical" evidence="7">
    <location>
        <begin position="212"/>
        <end position="231"/>
    </location>
</feature>
<keyword evidence="6 7" id="KW-0472">Membrane</keyword>
<comment type="subcellular location">
    <subcellularLocation>
        <location evidence="1">Membrane</location>
    </subcellularLocation>
</comment>
<evidence type="ECO:0000256" key="1">
    <source>
        <dbReference type="ARBA" id="ARBA00004370"/>
    </source>
</evidence>
<dbReference type="InterPro" id="IPR006593">
    <property type="entry name" value="Cyt_b561/ferric_Rdtase_TM"/>
</dbReference>
<protein>
    <recommendedName>
        <fullName evidence="8">Cytochrome b561 domain-containing protein</fullName>
    </recommendedName>
</protein>
<dbReference type="SUPFAM" id="SSF49344">
    <property type="entry name" value="CBD9-like"/>
    <property type="match status" value="1"/>
</dbReference>
<feature type="transmembrane region" description="Helical" evidence="7">
    <location>
        <begin position="243"/>
        <end position="261"/>
    </location>
</feature>
<feature type="transmembrane region" description="Helical" evidence="7">
    <location>
        <begin position="173"/>
        <end position="192"/>
    </location>
</feature>
<evidence type="ECO:0000256" key="4">
    <source>
        <dbReference type="ARBA" id="ARBA00022982"/>
    </source>
</evidence>
<dbReference type="CDD" id="cd08760">
    <property type="entry name" value="Cyt_b561_FRRS1_like"/>
    <property type="match status" value="1"/>
</dbReference>
<dbReference type="Proteomes" id="UP000717328">
    <property type="component" value="Unassembled WGS sequence"/>
</dbReference>